<dbReference type="AlphaFoldDB" id="A0A699HU94"/>
<feature type="non-terminal residue" evidence="2">
    <location>
        <position position="1"/>
    </location>
</feature>
<proteinExistence type="predicted"/>
<reference evidence="2" key="1">
    <citation type="journal article" date="2019" name="Sci. Rep.">
        <title>Draft genome of Tanacetum cinerariifolium, the natural source of mosquito coil.</title>
        <authorList>
            <person name="Yamashiro T."/>
            <person name="Shiraishi A."/>
            <person name="Satake H."/>
            <person name="Nakayama K."/>
        </authorList>
    </citation>
    <scope>NUCLEOTIDE SEQUENCE</scope>
</reference>
<accession>A0A699HU94</accession>
<dbReference type="InterPro" id="IPR058570">
    <property type="entry name" value="HROB_OB"/>
</dbReference>
<dbReference type="PANTHER" id="PTHR14523:SF1">
    <property type="entry name" value="HOMOLOGOUS RECOMBINATION OB-FOLD PROTEIN"/>
    <property type="match status" value="1"/>
</dbReference>
<comment type="caution">
    <text evidence="2">The sequence shown here is derived from an EMBL/GenBank/DDBJ whole genome shotgun (WGS) entry which is preliminary data.</text>
</comment>
<organism evidence="2">
    <name type="scientific">Tanacetum cinerariifolium</name>
    <name type="common">Dalmatian daisy</name>
    <name type="synonym">Chrysanthemum cinerariifolium</name>
    <dbReference type="NCBI Taxonomy" id="118510"/>
    <lineage>
        <taxon>Eukaryota</taxon>
        <taxon>Viridiplantae</taxon>
        <taxon>Streptophyta</taxon>
        <taxon>Embryophyta</taxon>
        <taxon>Tracheophyta</taxon>
        <taxon>Spermatophyta</taxon>
        <taxon>Magnoliopsida</taxon>
        <taxon>eudicotyledons</taxon>
        <taxon>Gunneridae</taxon>
        <taxon>Pentapetalae</taxon>
        <taxon>asterids</taxon>
        <taxon>campanulids</taxon>
        <taxon>Asterales</taxon>
        <taxon>Asteraceae</taxon>
        <taxon>Asteroideae</taxon>
        <taxon>Anthemideae</taxon>
        <taxon>Anthemidinae</taxon>
        <taxon>Tanacetum</taxon>
    </lineage>
</organism>
<name>A0A699HU94_TANCI</name>
<dbReference type="EMBL" id="BKCJ010208421">
    <property type="protein sequence ID" value="GEY77418.1"/>
    <property type="molecule type" value="Genomic_DNA"/>
</dbReference>
<dbReference type="PANTHER" id="PTHR14523">
    <property type="entry name" value="UNCHARACTERIZED PROTEIN C17ORF53 HOMOLOG"/>
    <property type="match status" value="1"/>
</dbReference>
<gene>
    <name evidence="2" type="ORF">Tci_449392</name>
</gene>
<dbReference type="GO" id="GO:0000725">
    <property type="term" value="P:recombinational repair"/>
    <property type="evidence" value="ECO:0007669"/>
    <property type="project" value="InterPro"/>
</dbReference>
<feature type="domain" description="Homologous recombination OB-fold protein OB-fold" evidence="1">
    <location>
        <begin position="314"/>
        <end position="381"/>
    </location>
</feature>
<sequence length="386" mass="43739">KKKYTNVRLVSTVSGAPLPLEPPCPDPDCKDPPPHVLVGFSSLFGGKDHRRETTATVIRTSWTNRNPDRRFYGCPTFSPACVNFLMWYDPLMCQRSVKIIPRLLRSRNGLEEILAMVEEKRRKEAQQVNELSYLTRQRQLLASVNYRRAIIEELKCFLGNLVSCKTTDHLKRIQKAVLVEEEGLDIDDSDLLLTPVIRPTNNTHIVPKINTTQTLFSSQNNQVDNCVVKPIRIIPGPAGIVKTTKLLKLVDTREGGEESVMFTQEYIRKVIEDVGEDDYFTHAPWLNAIDYVNVEGGIMMGCFGDVNIFLKNGKFEKIVAVIKSCTPNALGDPIVTLRDLYGIIFGTIHYKVLTEERFAKAFIVGSALILHNVFVFSPNVRTRKFR</sequence>
<evidence type="ECO:0000259" key="1">
    <source>
        <dbReference type="Pfam" id="PF15072"/>
    </source>
</evidence>
<feature type="non-terminal residue" evidence="2">
    <location>
        <position position="386"/>
    </location>
</feature>
<dbReference type="Pfam" id="PF15072">
    <property type="entry name" value="HROB"/>
    <property type="match status" value="1"/>
</dbReference>
<protein>
    <recommendedName>
        <fullName evidence="1">Homologous recombination OB-fold protein OB-fold domain-containing protein</fullName>
    </recommendedName>
</protein>
<evidence type="ECO:0000313" key="2">
    <source>
        <dbReference type="EMBL" id="GEY77418.1"/>
    </source>
</evidence>
<dbReference type="InterPro" id="IPR028045">
    <property type="entry name" value="HROB"/>
</dbReference>